<sequence length="386" mass="44167">MNHTLNLLGIYTKRVSSRSFAHSEGINNSGAAEVTNVVQWSKPRDSCILLNTNDFAILYPKAEPSTLYIRNKLEIAAVMSTLEEKFPEASIKGCFYHFNRAIWKKAEQLNLSKNKITRKHVALLTVLAHLPPEAVTDGYLYIMEDSPTDEAVTKFNDYFVKQWFENNLMKDKWCCYGERHRTTNKLEGWHAMLNRTLDTRYGGVNIALPLYEGLQVRQFVSDGQNFVELLLILHGTDVGARRQQAVVASVRRLYGYYPYMYPTPFVLGMVTYQSLEVRRHLALFKYVIRIIRGSHFNSSLLQNISFNIPLPIRHTLRPRRRTLFAIPESGTVTLKTSPLFLALTLINNILLDNESLDLFASTELRLLSSATRYLESSATPSTISYN</sequence>
<comment type="caution">
    <text evidence="1">The sequence shown here is derived from an EMBL/GenBank/DDBJ whole genome shotgun (WGS) entry which is preliminary data.</text>
</comment>
<accession>A0A835L7V4</accession>
<dbReference type="Proteomes" id="UP000648187">
    <property type="component" value="Unassembled WGS sequence"/>
</dbReference>
<evidence type="ECO:0000313" key="1">
    <source>
        <dbReference type="EMBL" id="KAF9421547.1"/>
    </source>
</evidence>
<evidence type="ECO:0008006" key="3">
    <source>
        <dbReference type="Google" id="ProtNLM"/>
    </source>
</evidence>
<protein>
    <recommendedName>
        <fullName evidence="3">MULE transposase domain-containing protein</fullName>
    </recommendedName>
</protein>
<dbReference type="AlphaFoldDB" id="A0A835L7V4"/>
<gene>
    <name evidence="1" type="ORF">HW555_002480</name>
</gene>
<name>A0A835L7V4_SPOEX</name>
<dbReference type="EMBL" id="JACKWZ010000023">
    <property type="protein sequence ID" value="KAF9421547.1"/>
    <property type="molecule type" value="Genomic_DNA"/>
</dbReference>
<organism evidence="1 2">
    <name type="scientific">Spodoptera exigua</name>
    <name type="common">Beet armyworm</name>
    <name type="synonym">Noctua fulgens</name>
    <dbReference type="NCBI Taxonomy" id="7107"/>
    <lineage>
        <taxon>Eukaryota</taxon>
        <taxon>Metazoa</taxon>
        <taxon>Ecdysozoa</taxon>
        <taxon>Arthropoda</taxon>
        <taxon>Hexapoda</taxon>
        <taxon>Insecta</taxon>
        <taxon>Pterygota</taxon>
        <taxon>Neoptera</taxon>
        <taxon>Endopterygota</taxon>
        <taxon>Lepidoptera</taxon>
        <taxon>Glossata</taxon>
        <taxon>Ditrysia</taxon>
        <taxon>Noctuoidea</taxon>
        <taxon>Noctuidae</taxon>
        <taxon>Amphipyrinae</taxon>
        <taxon>Spodoptera</taxon>
    </lineage>
</organism>
<reference evidence="1" key="1">
    <citation type="submission" date="2020-08" db="EMBL/GenBank/DDBJ databases">
        <title>Spodoptera exigua strain:BAW_Kor-Di-RS1 Genome sequencing and assembly.</title>
        <authorList>
            <person name="Kim J."/>
            <person name="Nam H.Y."/>
            <person name="Kwon M."/>
            <person name="Choi J.H."/>
            <person name="Cho S.R."/>
            <person name="Kim G.-H."/>
        </authorList>
    </citation>
    <scope>NUCLEOTIDE SEQUENCE</scope>
    <source>
        <strain evidence="1">BAW_Kor-Di-RS1</strain>
        <tissue evidence="1">Whole-body</tissue>
    </source>
</reference>
<proteinExistence type="predicted"/>
<evidence type="ECO:0000313" key="2">
    <source>
        <dbReference type="Proteomes" id="UP000648187"/>
    </source>
</evidence>
<keyword evidence="2" id="KW-1185">Reference proteome</keyword>